<keyword evidence="2" id="KW-1185">Reference proteome</keyword>
<accession>A0ABU0IFZ3</accession>
<sequence>MFGFRDWNWHQKLTVSVMTPDGLKTGSAVSAVELTKSPRWWGVGDSAGASTTGLLGEAVTVDLGHDRFLFVLLDKYSLSTARMAFFPSKRAENRDENNAIYDRLEALRATINVPREKYPLFVTFEDIHNPASVKRVDPDNLEAAFGPGFHLSAVTIAITDEPVTKGRVEEVLPWLERVGRERPTLIPNPPRLSTDARDPDIQYLTPRRFSTELYK</sequence>
<proteinExistence type="predicted"/>
<protein>
    <submittedName>
        <fullName evidence="1">Uncharacterized protein</fullName>
    </submittedName>
</protein>
<name>A0ABU0IFZ3_9HYPH</name>
<organism evidence="1 2">
    <name type="scientific">Rhizobium paknamense</name>
    <dbReference type="NCBI Taxonomy" id="1206817"/>
    <lineage>
        <taxon>Bacteria</taxon>
        <taxon>Pseudomonadati</taxon>
        <taxon>Pseudomonadota</taxon>
        <taxon>Alphaproteobacteria</taxon>
        <taxon>Hyphomicrobiales</taxon>
        <taxon>Rhizobiaceae</taxon>
        <taxon>Rhizobium/Agrobacterium group</taxon>
        <taxon>Rhizobium</taxon>
    </lineage>
</organism>
<dbReference type="RefSeq" id="WP_307159353.1">
    <property type="nucleotide sequence ID" value="NZ_JAUSWH010000013.1"/>
</dbReference>
<dbReference type="EMBL" id="JAUSWH010000013">
    <property type="protein sequence ID" value="MDQ0457169.1"/>
    <property type="molecule type" value="Genomic_DNA"/>
</dbReference>
<evidence type="ECO:0000313" key="2">
    <source>
        <dbReference type="Proteomes" id="UP001235269"/>
    </source>
</evidence>
<reference evidence="1 2" key="1">
    <citation type="submission" date="2023-07" db="EMBL/GenBank/DDBJ databases">
        <title>Genomic Encyclopedia of Type Strains, Phase IV (KMG-IV): sequencing the most valuable type-strain genomes for metagenomic binning, comparative biology and taxonomic classification.</title>
        <authorList>
            <person name="Goeker M."/>
        </authorList>
    </citation>
    <scope>NUCLEOTIDE SEQUENCE [LARGE SCALE GENOMIC DNA]</scope>
    <source>
        <strain evidence="1 2">DSM 100301</strain>
    </source>
</reference>
<comment type="caution">
    <text evidence="1">The sequence shown here is derived from an EMBL/GenBank/DDBJ whole genome shotgun (WGS) entry which is preliminary data.</text>
</comment>
<evidence type="ECO:0000313" key="1">
    <source>
        <dbReference type="EMBL" id="MDQ0457169.1"/>
    </source>
</evidence>
<dbReference type="Proteomes" id="UP001235269">
    <property type="component" value="Unassembled WGS sequence"/>
</dbReference>
<gene>
    <name evidence="1" type="ORF">QO005_003518</name>
</gene>